<dbReference type="Proteomes" id="UP000001861">
    <property type="component" value="Unassembled WGS sequence"/>
</dbReference>
<dbReference type="RefSeq" id="XP_001835773.1">
    <property type="nucleotide sequence ID" value="XM_001835721.1"/>
</dbReference>
<protein>
    <submittedName>
        <fullName evidence="1">Uncharacterized protein</fullName>
    </submittedName>
</protein>
<dbReference type="Gene3D" id="3.30.342.10">
    <property type="entry name" value="DNA Polymerase, chain B, domain 1"/>
    <property type="match status" value="1"/>
</dbReference>
<dbReference type="EMBL" id="AACS02000008">
    <property type="protein sequence ID" value="EAU86118.1"/>
    <property type="molecule type" value="Genomic_DNA"/>
</dbReference>
<evidence type="ECO:0000313" key="2">
    <source>
        <dbReference type="Proteomes" id="UP000001861"/>
    </source>
</evidence>
<comment type="caution">
    <text evidence="1">The sequence shown here is derived from an EMBL/GenBank/DDBJ whole genome shotgun (WGS) entry which is preliminary data.</text>
</comment>
<dbReference type="VEuPathDB" id="FungiDB:CC1G_07197"/>
<dbReference type="InParanoid" id="A8NRF4"/>
<accession>A8NRF4</accession>
<evidence type="ECO:0000313" key="1">
    <source>
        <dbReference type="EMBL" id="EAU86118.1"/>
    </source>
</evidence>
<dbReference type="GeneID" id="6012309"/>
<dbReference type="KEGG" id="cci:CC1G_07197"/>
<reference evidence="1 2" key="1">
    <citation type="journal article" date="2010" name="Proc. Natl. Acad. Sci. U.S.A.">
        <title>Insights into evolution of multicellular fungi from the assembled chromosomes of the mushroom Coprinopsis cinerea (Coprinus cinereus).</title>
        <authorList>
            <person name="Stajich J.E."/>
            <person name="Wilke S.K."/>
            <person name="Ahren D."/>
            <person name="Au C.H."/>
            <person name="Birren B.W."/>
            <person name="Borodovsky M."/>
            <person name="Burns C."/>
            <person name="Canback B."/>
            <person name="Casselton L.A."/>
            <person name="Cheng C.K."/>
            <person name="Deng J."/>
            <person name="Dietrich F.S."/>
            <person name="Fargo D.C."/>
            <person name="Farman M.L."/>
            <person name="Gathman A.C."/>
            <person name="Goldberg J."/>
            <person name="Guigo R."/>
            <person name="Hoegger P.J."/>
            <person name="Hooker J.B."/>
            <person name="Huggins A."/>
            <person name="James T.Y."/>
            <person name="Kamada T."/>
            <person name="Kilaru S."/>
            <person name="Kodira C."/>
            <person name="Kues U."/>
            <person name="Kupfer D."/>
            <person name="Kwan H.S."/>
            <person name="Lomsadze A."/>
            <person name="Li W."/>
            <person name="Lilly W.W."/>
            <person name="Ma L.J."/>
            <person name="Mackey A.J."/>
            <person name="Manning G."/>
            <person name="Martin F."/>
            <person name="Muraguchi H."/>
            <person name="Natvig D.O."/>
            <person name="Palmerini H."/>
            <person name="Ramesh M.A."/>
            <person name="Rehmeyer C.J."/>
            <person name="Roe B.A."/>
            <person name="Shenoy N."/>
            <person name="Stanke M."/>
            <person name="Ter-Hovhannisyan V."/>
            <person name="Tunlid A."/>
            <person name="Velagapudi R."/>
            <person name="Vision T.J."/>
            <person name="Zeng Q."/>
            <person name="Zolan M.E."/>
            <person name="Pukkila P.J."/>
        </authorList>
    </citation>
    <scope>NUCLEOTIDE SEQUENCE [LARGE SCALE GENOMIC DNA]</scope>
    <source>
        <strain evidence="2">Okayama-7 / 130 / ATCC MYA-4618 / FGSC 9003</strain>
    </source>
</reference>
<proteinExistence type="predicted"/>
<dbReference type="AlphaFoldDB" id="A8NRF4"/>
<keyword evidence="2" id="KW-1185">Reference proteome</keyword>
<organism evidence="1 2">
    <name type="scientific">Coprinopsis cinerea (strain Okayama-7 / 130 / ATCC MYA-4618 / FGSC 9003)</name>
    <name type="common">Inky cap fungus</name>
    <name type="synonym">Hormographiella aspergillata</name>
    <dbReference type="NCBI Taxonomy" id="240176"/>
    <lineage>
        <taxon>Eukaryota</taxon>
        <taxon>Fungi</taxon>
        <taxon>Dikarya</taxon>
        <taxon>Basidiomycota</taxon>
        <taxon>Agaricomycotina</taxon>
        <taxon>Agaricomycetes</taxon>
        <taxon>Agaricomycetidae</taxon>
        <taxon>Agaricales</taxon>
        <taxon>Agaricineae</taxon>
        <taxon>Psathyrellaceae</taxon>
        <taxon>Coprinopsis</taxon>
    </lineage>
</organism>
<name>A8NRF4_COPC7</name>
<sequence length="163" mass="18083">MANLIPSAAVFEAELARMQSNNEVFLDAPLACDLALKSYSFLDFREVFQQIHIHEGREADGKGDGSTTMTIVSDFVQSFYVPVPTGFGPQDLEPFRERINRLLGNPNAVPRISMAQKPMRANGELKPLLKIYVVSPDQLHTLQDTFPPSILRGMTPLPSDTHA</sequence>
<gene>
    <name evidence="1" type="ORF">CC1G_07197</name>
</gene>